<evidence type="ECO:0000313" key="8">
    <source>
        <dbReference type="EMBL" id="OQR72925.1"/>
    </source>
</evidence>
<evidence type="ECO:0000256" key="1">
    <source>
        <dbReference type="ARBA" id="ARBA00001933"/>
    </source>
</evidence>
<dbReference type="InterPro" id="IPR015424">
    <property type="entry name" value="PyrdxlP-dep_Trfase"/>
</dbReference>
<dbReference type="GO" id="GO:0019343">
    <property type="term" value="P:cysteine biosynthetic process via cystathionine"/>
    <property type="evidence" value="ECO:0007669"/>
    <property type="project" value="TreeGrafter"/>
</dbReference>
<keyword evidence="4 7" id="KW-0663">Pyridoxal phosphate</keyword>
<name>A0A1V9XHB2_9ACAR</name>
<gene>
    <name evidence="8" type="ORF">BIW11_03687</name>
</gene>
<comment type="caution">
    <text evidence="8">The sequence shown here is derived from an EMBL/GenBank/DDBJ whole genome shotgun (WGS) entry which is preliminary data.</text>
</comment>
<comment type="pathway">
    <text evidence="2">Amino-acid biosynthesis; L-cysteine biosynthesis; L-cysteine from L-homocysteine and L-serine: step 2/2.</text>
</comment>
<dbReference type="GO" id="GO:0005737">
    <property type="term" value="C:cytoplasm"/>
    <property type="evidence" value="ECO:0007669"/>
    <property type="project" value="TreeGrafter"/>
</dbReference>
<keyword evidence="5" id="KW-0198">Cysteine biosynthesis</keyword>
<dbReference type="InterPro" id="IPR000277">
    <property type="entry name" value="Cys/Met-Metab_PyrdxlP-dep_enz"/>
</dbReference>
<dbReference type="Gene3D" id="3.90.1150.10">
    <property type="entry name" value="Aspartate Aminotransferase, domain 1"/>
    <property type="match status" value="2"/>
</dbReference>
<dbReference type="EMBL" id="MNPL01010806">
    <property type="protein sequence ID" value="OQR72925.1"/>
    <property type="molecule type" value="Genomic_DNA"/>
</dbReference>
<protein>
    <recommendedName>
        <fullName evidence="3">cystathionine gamma-lyase</fullName>
        <ecNumber evidence="3">4.4.1.1</ecNumber>
    </recommendedName>
    <alternativeName>
        <fullName evidence="6">Gamma-cystathionase</fullName>
    </alternativeName>
</protein>
<proteinExistence type="inferred from homology"/>
<dbReference type="PANTHER" id="PTHR11808:SF15">
    <property type="entry name" value="CYSTATHIONINE GAMMA-LYASE"/>
    <property type="match status" value="1"/>
</dbReference>
<evidence type="ECO:0000313" key="9">
    <source>
        <dbReference type="Proteomes" id="UP000192247"/>
    </source>
</evidence>
<dbReference type="OrthoDB" id="3512640at2759"/>
<dbReference type="EC" id="4.4.1.1" evidence="3"/>
<evidence type="ECO:0000256" key="2">
    <source>
        <dbReference type="ARBA" id="ARBA00005038"/>
    </source>
</evidence>
<accession>A0A1V9XHB2</accession>
<dbReference type="GO" id="GO:0030170">
    <property type="term" value="F:pyridoxal phosphate binding"/>
    <property type="evidence" value="ECO:0007669"/>
    <property type="project" value="InterPro"/>
</dbReference>
<dbReference type="Pfam" id="PF01053">
    <property type="entry name" value="Cys_Met_Meta_PP"/>
    <property type="match status" value="1"/>
</dbReference>
<dbReference type="Proteomes" id="UP000192247">
    <property type="component" value="Unassembled WGS sequence"/>
</dbReference>
<dbReference type="SUPFAM" id="SSF53383">
    <property type="entry name" value="PLP-dependent transferases"/>
    <property type="match status" value="1"/>
</dbReference>
<dbReference type="InParanoid" id="A0A1V9XHB2"/>
<evidence type="ECO:0000256" key="4">
    <source>
        <dbReference type="ARBA" id="ARBA00022898"/>
    </source>
</evidence>
<keyword evidence="9" id="KW-1185">Reference proteome</keyword>
<dbReference type="InterPro" id="IPR015422">
    <property type="entry name" value="PyrdxlP-dep_Trfase_small"/>
</dbReference>
<dbReference type="PANTHER" id="PTHR11808">
    <property type="entry name" value="TRANS-SULFURATION ENZYME FAMILY MEMBER"/>
    <property type="match status" value="1"/>
</dbReference>
<organism evidence="8 9">
    <name type="scientific">Tropilaelaps mercedesae</name>
    <dbReference type="NCBI Taxonomy" id="418985"/>
    <lineage>
        <taxon>Eukaryota</taxon>
        <taxon>Metazoa</taxon>
        <taxon>Ecdysozoa</taxon>
        <taxon>Arthropoda</taxon>
        <taxon>Chelicerata</taxon>
        <taxon>Arachnida</taxon>
        <taxon>Acari</taxon>
        <taxon>Parasitiformes</taxon>
        <taxon>Mesostigmata</taxon>
        <taxon>Gamasina</taxon>
        <taxon>Dermanyssoidea</taxon>
        <taxon>Laelapidae</taxon>
        <taxon>Tropilaelaps</taxon>
    </lineage>
</organism>
<dbReference type="AlphaFoldDB" id="A0A1V9XHB2"/>
<comment type="similarity">
    <text evidence="7">Belongs to the trans-sulfuration enzymes family.</text>
</comment>
<dbReference type="GO" id="GO:0019346">
    <property type="term" value="P:transsulfuration"/>
    <property type="evidence" value="ECO:0007669"/>
    <property type="project" value="InterPro"/>
</dbReference>
<keyword evidence="5" id="KW-0028">Amino-acid biosynthesis</keyword>
<evidence type="ECO:0000256" key="7">
    <source>
        <dbReference type="RuleBase" id="RU362118"/>
    </source>
</evidence>
<evidence type="ECO:0000256" key="5">
    <source>
        <dbReference type="ARBA" id="ARBA00023192"/>
    </source>
</evidence>
<dbReference type="GO" id="GO:0004123">
    <property type="term" value="F:cystathionine gamma-lyase activity"/>
    <property type="evidence" value="ECO:0007669"/>
    <property type="project" value="TreeGrafter"/>
</dbReference>
<evidence type="ECO:0000256" key="3">
    <source>
        <dbReference type="ARBA" id="ARBA00012085"/>
    </source>
</evidence>
<sequence>MHPPVLKVLHPDLQSHPQYELAKKQCSGFSGILSFYITGSKSASRGVLKSLKILTFAESLGLWKKRTLGITDNLIRLSVGLESRDDVIDDLEKALEAATKAAE</sequence>
<reference evidence="8 9" key="1">
    <citation type="journal article" date="2017" name="Gigascience">
        <title>Draft genome of the honey bee ectoparasitic mite, Tropilaelaps mercedesae, is shaped by the parasitic life history.</title>
        <authorList>
            <person name="Dong X."/>
            <person name="Armstrong S.D."/>
            <person name="Xia D."/>
            <person name="Makepeace B.L."/>
            <person name="Darby A.C."/>
            <person name="Kadowaki T."/>
        </authorList>
    </citation>
    <scope>NUCLEOTIDE SEQUENCE [LARGE SCALE GENOMIC DNA]</scope>
    <source>
        <strain evidence="8">Wuxi-XJTLU</strain>
    </source>
</reference>
<keyword evidence="8" id="KW-0456">Lyase</keyword>
<evidence type="ECO:0000256" key="6">
    <source>
        <dbReference type="ARBA" id="ARBA00029853"/>
    </source>
</evidence>
<dbReference type="STRING" id="418985.A0A1V9XHB2"/>
<comment type="cofactor">
    <cofactor evidence="1 7">
        <name>pyridoxal 5'-phosphate</name>
        <dbReference type="ChEBI" id="CHEBI:597326"/>
    </cofactor>
</comment>